<dbReference type="GO" id="GO:0008270">
    <property type="term" value="F:zinc ion binding"/>
    <property type="evidence" value="ECO:0007669"/>
    <property type="project" value="InterPro"/>
</dbReference>
<protein>
    <submittedName>
        <fullName evidence="10">13309_t:CDS:1</fullName>
    </submittedName>
</protein>
<dbReference type="InterPro" id="IPR007219">
    <property type="entry name" value="XnlR_reg_dom"/>
</dbReference>
<dbReference type="GO" id="GO:0006351">
    <property type="term" value="P:DNA-templated transcription"/>
    <property type="evidence" value="ECO:0007669"/>
    <property type="project" value="InterPro"/>
</dbReference>
<dbReference type="PROSITE" id="PS50048">
    <property type="entry name" value="ZN2_CY6_FUNGAL_2"/>
    <property type="match status" value="1"/>
</dbReference>
<dbReference type="SMART" id="SM00066">
    <property type="entry name" value="GAL4"/>
    <property type="match status" value="1"/>
</dbReference>
<keyword evidence="11" id="KW-1185">Reference proteome</keyword>
<dbReference type="InterPro" id="IPR051615">
    <property type="entry name" value="Transcr_Regulatory_Elem"/>
</dbReference>
<dbReference type="GO" id="GO:0000981">
    <property type="term" value="F:DNA-binding transcription factor activity, RNA polymerase II-specific"/>
    <property type="evidence" value="ECO:0007669"/>
    <property type="project" value="InterPro"/>
</dbReference>
<comment type="subcellular location">
    <subcellularLocation>
        <location evidence="1">Nucleus</location>
    </subcellularLocation>
</comment>
<feature type="compositionally biased region" description="Low complexity" evidence="8">
    <location>
        <begin position="137"/>
        <end position="147"/>
    </location>
</feature>
<feature type="compositionally biased region" description="Low complexity" evidence="8">
    <location>
        <begin position="115"/>
        <end position="130"/>
    </location>
</feature>
<dbReference type="PANTHER" id="PTHR31313:SF78">
    <property type="entry name" value="TRANSCRIPTION FACTOR DOMAIN-CONTAINING PROTEIN"/>
    <property type="match status" value="1"/>
</dbReference>
<keyword evidence="5" id="KW-0238">DNA-binding</keyword>
<evidence type="ECO:0000256" key="4">
    <source>
        <dbReference type="ARBA" id="ARBA00023015"/>
    </source>
</evidence>
<organism evidence="10 11">
    <name type="scientific">Ambispora leptoticha</name>
    <dbReference type="NCBI Taxonomy" id="144679"/>
    <lineage>
        <taxon>Eukaryota</taxon>
        <taxon>Fungi</taxon>
        <taxon>Fungi incertae sedis</taxon>
        <taxon>Mucoromycota</taxon>
        <taxon>Glomeromycotina</taxon>
        <taxon>Glomeromycetes</taxon>
        <taxon>Archaeosporales</taxon>
        <taxon>Ambisporaceae</taxon>
        <taxon>Ambispora</taxon>
    </lineage>
</organism>
<evidence type="ECO:0000256" key="3">
    <source>
        <dbReference type="ARBA" id="ARBA00022833"/>
    </source>
</evidence>
<keyword evidence="4" id="KW-0805">Transcription regulation</keyword>
<dbReference type="PANTHER" id="PTHR31313">
    <property type="entry name" value="TY1 ENHANCER ACTIVATOR"/>
    <property type="match status" value="1"/>
</dbReference>
<dbReference type="GO" id="GO:0005634">
    <property type="term" value="C:nucleus"/>
    <property type="evidence" value="ECO:0007669"/>
    <property type="project" value="UniProtKB-SubCell"/>
</dbReference>
<feature type="region of interest" description="Disordered" evidence="8">
    <location>
        <begin position="651"/>
        <end position="671"/>
    </location>
</feature>
<keyword evidence="2" id="KW-0479">Metal-binding</keyword>
<dbReference type="Proteomes" id="UP000789508">
    <property type="component" value="Unassembled WGS sequence"/>
</dbReference>
<feature type="region of interest" description="Disordered" evidence="8">
    <location>
        <begin position="98"/>
        <end position="151"/>
    </location>
</feature>
<feature type="non-terminal residue" evidence="10">
    <location>
        <position position="1"/>
    </location>
</feature>
<dbReference type="EMBL" id="CAJVPS010001419">
    <property type="protein sequence ID" value="CAG8537243.1"/>
    <property type="molecule type" value="Genomic_DNA"/>
</dbReference>
<evidence type="ECO:0000256" key="8">
    <source>
        <dbReference type="SAM" id="MobiDB-lite"/>
    </source>
</evidence>
<feature type="domain" description="Zn(2)-C6 fungal-type" evidence="9">
    <location>
        <begin position="15"/>
        <end position="45"/>
    </location>
</feature>
<keyword evidence="3" id="KW-0862">Zinc</keyword>
<evidence type="ECO:0000256" key="1">
    <source>
        <dbReference type="ARBA" id="ARBA00004123"/>
    </source>
</evidence>
<dbReference type="InterPro" id="IPR001138">
    <property type="entry name" value="Zn2Cys6_DnaBD"/>
</dbReference>
<dbReference type="SUPFAM" id="SSF57701">
    <property type="entry name" value="Zn2/Cys6 DNA-binding domain"/>
    <property type="match status" value="1"/>
</dbReference>
<dbReference type="CDD" id="cd12148">
    <property type="entry name" value="fungal_TF_MHR"/>
    <property type="match status" value="1"/>
</dbReference>
<dbReference type="CDD" id="cd00067">
    <property type="entry name" value="GAL4"/>
    <property type="match status" value="1"/>
</dbReference>
<dbReference type="AlphaFoldDB" id="A0A9N9APR6"/>
<evidence type="ECO:0000256" key="6">
    <source>
        <dbReference type="ARBA" id="ARBA00023163"/>
    </source>
</evidence>
<dbReference type="PRINTS" id="PR00054">
    <property type="entry name" value="FUNGALZNCYS"/>
</dbReference>
<name>A0A9N9APR6_9GLOM</name>
<keyword evidence="6" id="KW-0804">Transcription</keyword>
<dbReference type="OrthoDB" id="39175at2759"/>
<dbReference type="GO" id="GO:0003677">
    <property type="term" value="F:DNA binding"/>
    <property type="evidence" value="ECO:0007669"/>
    <property type="project" value="UniProtKB-KW"/>
</dbReference>
<dbReference type="PROSITE" id="PS00463">
    <property type="entry name" value="ZN2_CY6_FUNGAL_1"/>
    <property type="match status" value="1"/>
</dbReference>
<dbReference type="Pfam" id="PF00172">
    <property type="entry name" value="Zn_clus"/>
    <property type="match status" value="1"/>
</dbReference>
<reference evidence="10" key="1">
    <citation type="submission" date="2021-06" db="EMBL/GenBank/DDBJ databases">
        <authorList>
            <person name="Kallberg Y."/>
            <person name="Tangrot J."/>
            <person name="Rosling A."/>
        </authorList>
    </citation>
    <scope>NUCLEOTIDE SEQUENCE</scope>
    <source>
        <strain evidence="10">FL130A</strain>
    </source>
</reference>
<proteinExistence type="predicted"/>
<evidence type="ECO:0000259" key="9">
    <source>
        <dbReference type="PROSITE" id="PS50048"/>
    </source>
</evidence>
<evidence type="ECO:0000313" key="11">
    <source>
        <dbReference type="Proteomes" id="UP000789508"/>
    </source>
</evidence>
<dbReference type="SMART" id="SM00906">
    <property type="entry name" value="Fungal_trans"/>
    <property type="match status" value="1"/>
</dbReference>
<keyword evidence="7" id="KW-0539">Nucleus</keyword>
<evidence type="ECO:0000256" key="7">
    <source>
        <dbReference type="ARBA" id="ARBA00023242"/>
    </source>
</evidence>
<dbReference type="InterPro" id="IPR036864">
    <property type="entry name" value="Zn2-C6_fun-type_DNA-bd_sf"/>
</dbReference>
<evidence type="ECO:0000313" key="10">
    <source>
        <dbReference type="EMBL" id="CAG8537243.1"/>
    </source>
</evidence>
<dbReference type="Pfam" id="PF04082">
    <property type="entry name" value="Fungal_trans"/>
    <property type="match status" value="1"/>
</dbReference>
<evidence type="ECO:0000256" key="2">
    <source>
        <dbReference type="ARBA" id="ARBA00022723"/>
    </source>
</evidence>
<comment type="caution">
    <text evidence="10">The sequence shown here is derived from an EMBL/GenBank/DDBJ whole genome shotgun (WGS) entry which is preliminary data.</text>
</comment>
<accession>A0A9N9APR6</accession>
<evidence type="ECO:0000256" key="5">
    <source>
        <dbReference type="ARBA" id="ARBA00023125"/>
    </source>
</evidence>
<dbReference type="InterPro" id="IPR020448">
    <property type="entry name" value="Maltose_ferment_reg_DNA-bd"/>
</dbReference>
<gene>
    <name evidence="10" type="ORF">ALEPTO_LOCUS5231</name>
</gene>
<sequence length="671" mass="75802">MPDEVPHKRQRVSKACDTCRKKKVKCDGVQPRCGNCTTFNVDCTYNDTTKKRGPPKGYIEAIETRLHRMESLLGGLVQSNDPRAEAVLAQLIQDDDMIVPNRRPTTGRPDYSAWRNNNASNLSSTSSNSARNKDDSSSSLDPLTTSDGKPIEDLNDVMGVLSIDENNQVRYHGRSSGLYLLKKDNKEGVLRVQNQGVWLSGKVVASTNEFELLKHPELTELPSQEIFDHLLEIYFTHVHPIMPIIYKPSFFNRLRDKDTFPHLLLNSMLALASRYSDNAEIQKYPDKPESVGSVFFERAKALLDFEYDHPRVSTVQALILLALREYGSGKVSRAWMYAGMSTRMAQDLGLHRNTEEWDPINFSHEDKETRKRVFWGCFILDRISSANIGRPLAIDEQDVDVSYPSEQEEDENELLPFKMDYSVSAISSPISSNNTTTSTTTTRVKEPQYKSYCVSRFNALAKLCEITGRILHKIYAIRSTTKSNKESKESILSILDSSLTSWLITLPANLQYNPAADEPPAPATITLHIMYYSIIMLLHRPYLPNAKQSFKKHTSAANSLTELAEILVKQGTMKYTMNSTVYAIFMAGVLHTYNATQSDISISQPAKTNLIKCIKALEALKKTWVNAYKYTDLLLELAEIKNVNIETSYSTNNGETLEERGNRTQQSQSQN</sequence>
<dbReference type="Gene3D" id="4.10.240.10">
    <property type="entry name" value="Zn(2)-C6 fungal-type DNA-binding domain"/>
    <property type="match status" value="1"/>
</dbReference>